<evidence type="ECO:0000259" key="1">
    <source>
        <dbReference type="Pfam" id="PF19051"/>
    </source>
</evidence>
<organism evidence="2">
    <name type="scientific">termite gut metagenome</name>
    <dbReference type="NCBI Taxonomy" id="433724"/>
    <lineage>
        <taxon>unclassified sequences</taxon>
        <taxon>metagenomes</taxon>
        <taxon>organismal metagenomes</taxon>
    </lineage>
</organism>
<proteinExistence type="predicted"/>
<sequence>IADFLDAIKNNRPPNADVAELHKSTTLVQLGNIAWRTGQRLTIDPSNGHILNSQEGQALWSRTYEPGWEPVV</sequence>
<dbReference type="Pfam" id="PF19051">
    <property type="entry name" value="GFO_IDH_MocA_C2"/>
    <property type="match status" value="1"/>
</dbReference>
<dbReference type="GO" id="GO:0050112">
    <property type="term" value="F:inositol 2-dehydrogenase (NAD+) activity"/>
    <property type="evidence" value="ECO:0007669"/>
    <property type="project" value="UniProtKB-EC"/>
</dbReference>
<name>A0A5J4P777_9ZZZZ</name>
<feature type="domain" description="Gfo/Idh/MocA-like oxidoreductase bacterial type C-terminal" evidence="1">
    <location>
        <begin position="2"/>
        <end position="68"/>
    </location>
</feature>
<dbReference type="InterPro" id="IPR043906">
    <property type="entry name" value="Gfo/Idh/MocA_OxRdtase_bact_C"/>
</dbReference>
<gene>
    <name evidence="2" type="ORF">EZS27_043450</name>
</gene>
<dbReference type="EMBL" id="SNRY01011135">
    <property type="protein sequence ID" value="KAA6304900.1"/>
    <property type="molecule type" value="Genomic_DNA"/>
</dbReference>
<dbReference type="AlphaFoldDB" id="A0A5J4P777"/>
<comment type="caution">
    <text evidence="2">The sequence shown here is derived from an EMBL/GenBank/DDBJ whole genome shotgun (WGS) entry which is preliminary data.</text>
</comment>
<dbReference type="EC" id="1.1.1.18" evidence="2"/>
<protein>
    <submittedName>
        <fullName evidence="2">Inositol 2-dehydrogenase</fullName>
        <ecNumber evidence="2">1.1.1.18</ecNumber>
    </submittedName>
</protein>
<feature type="non-terminal residue" evidence="2">
    <location>
        <position position="1"/>
    </location>
</feature>
<accession>A0A5J4P777</accession>
<reference evidence="2" key="1">
    <citation type="submission" date="2019-03" db="EMBL/GenBank/DDBJ databases">
        <title>Single cell metagenomics reveals metabolic interactions within the superorganism composed of flagellate Streblomastix strix and complex community of Bacteroidetes bacteria on its surface.</title>
        <authorList>
            <person name="Treitli S.C."/>
            <person name="Kolisko M."/>
            <person name="Husnik F."/>
            <person name="Keeling P."/>
            <person name="Hampl V."/>
        </authorList>
    </citation>
    <scope>NUCLEOTIDE SEQUENCE</scope>
    <source>
        <strain evidence="2">STM</strain>
    </source>
</reference>
<dbReference type="Gene3D" id="3.30.360.10">
    <property type="entry name" value="Dihydrodipicolinate Reductase, domain 2"/>
    <property type="match status" value="1"/>
</dbReference>
<keyword evidence="2" id="KW-0560">Oxidoreductase</keyword>
<evidence type="ECO:0000313" key="2">
    <source>
        <dbReference type="EMBL" id="KAA6304900.1"/>
    </source>
</evidence>